<evidence type="ECO:0000256" key="1">
    <source>
        <dbReference type="SAM" id="MobiDB-lite"/>
    </source>
</evidence>
<reference evidence="2" key="1">
    <citation type="submission" date="2020-04" db="EMBL/GenBank/DDBJ databases">
        <authorList>
            <person name="Chiriac C."/>
            <person name="Salcher M."/>
            <person name="Ghai R."/>
            <person name="Kavagutti S V."/>
        </authorList>
    </citation>
    <scope>NUCLEOTIDE SEQUENCE</scope>
</reference>
<protein>
    <submittedName>
        <fullName evidence="2">Uncharacterized protein</fullName>
    </submittedName>
</protein>
<accession>A0A6J5KGW9</accession>
<proteinExistence type="predicted"/>
<sequence length="263" mass="30027">MSTNLPKKPNKHTTLGTNGKLKQADGSQWPGSTPKVEAPSTVKQLVYGEYYNIYSRMMHPITTTWIQFEAARIMEWAIKEDSLRIYDYTDLQGYTPDTYHELCDTYPEIKLAHEFAMRRIGSRREKGALTRLYDGRAVAWTQSHYCNIFKNQQQEQLKAKQEQAQGAMDLLVEMTSFPRLPGNDAPVKQAELDARPTPEEVVRRESRGARFKPVPAQVAKKVRDSTVKGSGCRSEFKKTTLKRMLDEETNEEVDEVTDGSEVS</sequence>
<evidence type="ECO:0000313" key="2">
    <source>
        <dbReference type="EMBL" id="CAB4121234.1"/>
    </source>
</evidence>
<feature type="compositionally biased region" description="Basic and acidic residues" evidence="1">
    <location>
        <begin position="194"/>
        <end position="208"/>
    </location>
</feature>
<organism evidence="2">
    <name type="scientific">uncultured Caudovirales phage</name>
    <dbReference type="NCBI Taxonomy" id="2100421"/>
    <lineage>
        <taxon>Viruses</taxon>
        <taxon>Duplodnaviria</taxon>
        <taxon>Heunggongvirae</taxon>
        <taxon>Uroviricota</taxon>
        <taxon>Caudoviricetes</taxon>
        <taxon>Peduoviridae</taxon>
        <taxon>Maltschvirus</taxon>
        <taxon>Maltschvirus maltsch</taxon>
    </lineage>
</organism>
<dbReference type="EMBL" id="LR796140">
    <property type="protein sequence ID" value="CAB4121234.1"/>
    <property type="molecule type" value="Genomic_DNA"/>
</dbReference>
<feature type="region of interest" description="Disordered" evidence="1">
    <location>
        <begin position="194"/>
        <end position="232"/>
    </location>
</feature>
<gene>
    <name evidence="2" type="ORF">UFOVP9_35</name>
</gene>
<name>A0A6J5KGW9_9CAUD</name>
<feature type="region of interest" description="Disordered" evidence="1">
    <location>
        <begin position="1"/>
        <end position="36"/>
    </location>
</feature>